<keyword evidence="2" id="KW-1185">Reference proteome</keyword>
<accession>A0A3N0YH94</accession>
<organism evidence="1 2">
    <name type="scientific">Anabarilius grahami</name>
    <name type="common">Kanglang fish</name>
    <name type="synonym">Barilius grahami</name>
    <dbReference type="NCBI Taxonomy" id="495550"/>
    <lineage>
        <taxon>Eukaryota</taxon>
        <taxon>Metazoa</taxon>
        <taxon>Chordata</taxon>
        <taxon>Craniata</taxon>
        <taxon>Vertebrata</taxon>
        <taxon>Euteleostomi</taxon>
        <taxon>Actinopterygii</taxon>
        <taxon>Neopterygii</taxon>
        <taxon>Teleostei</taxon>
        <taxon>Ostariophysi</taxon>
        <taxon>Cypriniformes</taxon>
        <taxon>Xenocyprididae</taxon>
        <taxon>Xenocypridinae</taxon>
        <taxon>Xenocypridinae incertae sedis</taxon>
        <taxon>Anabarilius</taxon>
    </lineage>
</organism>
<gene>
    <name evidence="1" type="ORF">DPX16_1084</name>
</gene>
<evidence type="ECO:0000313" key="1">
    <source>
        <dbReference type="EMBL" id="ROL45230.1"/>
    </source>
</evidence>
<dbReference type="PANTHER" id="PTHR16155">
    <property type="entry name" value="DED DOMAIN-CONTAINING PROTEIN"/>
    <property type="match status" value="1"/>
</dbReference>
<dbReference type="Proteomes" id="UP000281406">
    <property type="component" value="Unassembled WGS sequence"/>
</dbReference>
<name>A0A3N0YH94_ANAGA</name>
<reference evidence="1 2" key="1">
    <citation type="submission" date="2018-10" db="EMBL/GenBank/DDBJ databases">
        <title>Genome assembly for a Yunnan-Guizhou Plateau 3E fish, Anabarilius grahami (Regan), and its evolutionary and genetic applications.</title>
        <authorList>
            <person name="Jiang W."/>
        </authorList>
    </citation>
    <scope>NUCLEOTIDE SEQUENCE [LARGE SCALE GENOMIC DNA]</scope>
    <source>
        <strain evidence="1">AG-KIZ</strain>
        <tissue evidence="1">Muscle</tissue>
    </source>
</reference>
<dbReference type="AlphaFoldDB" id="A0A3N0YH94"/>
<dbReference type="EMBL" id="RJVU01042599">
    <property type="protein sequence ID" value="ROL45230.1"/>
    <property type="molecule type" value="Genomic_DNA"/>
</dbReference>
<comment type="caution">
    <text evidence="1">The sequence shown here is derived from an EMBL/GenBank/DDBJ whole genome shotgun (WGS) entry which is preliminary data.</text>
</comment>
<evidence type="ECO:0000313" key="2">
    <source>
        <dbReference type="Proteomes" id="UP000281406"/>
    </source>
</evidence>
<dbReference type="PANTHER" id="PTHR16155:SF18">
    <property type="entry name" value="STERILE ALPHA MOTIF DOMAIN-CONTAINING PROTEIN 9-LIKE"/>
    <property type="match status" value="1"/>
</dbReference>
<proteinExistence type="predicted"/>
<dbReference type="GO" id="GO:0005737">
    <property type="term" value="C:cytoplasm"/>
    <property type="evidence" value="ECO:0007669"/>
    <property type="project" value="TreeGrafter"/>
</dbReference>
<dbReference type="OrthoDB" id="2337140at2759"/>
<sequence>MYTTPSFDPSSEKRDATAIPTNLRDSLSCLDVVWSDMFETGDSANDSEVADFLKGAPAQWLHFNTSEISPFVERDGFEKLVRLIERKRGKSRLITEVSLQYEPGSGGSTLAMQVLWHFREDLRCARVIDSDLDAKKLPKQVVDLFLLSKEQHAKHDQKTVLLLLDTKENTNNDQPIKNTLWKNLIDEIQTRDIKTDTPAVIILNCRTANFPAKNNVEITMMLSPTEKTRFDQKRQELEEKYKEKSQNFHAFNIMQGGFKKEDAEKVITAEMVEHVKNNPKSKSTRLLSFLALINSYVPGLHLPKLSCEEFIAKTGRSSDEENAPLQTTMKPFMDLIVVFSEGKTDYIRMAHPMIADACVNMLTEHNLTRSNIASDFLKSMVKGKEGNYKQICKRMLTDRLDTEKYRFSKLILELLKDGTKKQCIDLLKQASDLFNEDPFYPQALARLYYIEVKEPDKFVNAECWADIAIKRDKKKNSYIRDTLGQVHKSHLRTKKPWTDTETVLNIAKSAIKAFQEEAEAAEDESEDNNSFNSRGYFGFLQVCKRVYDLAKNPLEQKISKFISGLKGDVEDRYDFFEWYLAFSRPKVNKKDPYLLHNDTEECFKRYFKKEKQTDEATLNEKKMKSFGGLLHFLKSDVSVLKQTFKNPQSDDETQNILYVLANIILRLCDEPSERAEELQDSLQKLWVSKKQGRSPEFYLLILLLFWFDKAQPRIPNPPDLEDCVKYMAESYEKKYQKYLRGRYLVPLLFLRKESGLDHISKIHQNVDVGALELLLEGDEVSCLQRISGEVKKDRTVFAIRDGKQIQVTPHKPASVYKQGKVSFYLGFNIKGPVAFNIRYSKSCPVQYGGLVDKSLAKAAPPAGHTRKYNNTRT</sequence>
<protein>
    <submittedName>
        <fullName evidence="1">Sterile alpha motif domain-containing protein 9-like</fullName>
    </submittedName>
</protein>